<keyword evidence="7" id="KW-1185">Reference proteome</keyword>
<evidence type="ECO:0000256" key="3">
    <source>
        <dbReference type="ARBA" id="ARBA00023315"/>
    </source>
</evidence>
<evidence type="ECO:0000256" key="4">
    <source>
        <dbReference type="SAM" id="Phobius"/>
    </source>
</evidence>
<keyword evidence="4" id="KW-0812">Transmembrane</keyword>
<evidence type="ECO:0000313" key="6">
    <source>
        <dbReference type="EMBL" id="TCS60731.1"/>
    </source>
</evidence>
<name>A0A4V2UN58_9RHOB</name>
<feature type="transmembrane region" description="Helical" evidence="4">
    <location>
        <begin position="66"/>
        <end position="85"/>
    </location>
</feature>
<dbReference type="PANTHER" id="PTHR10434">
    <property type="entry name" value="1-ACYL-SN-GLYCEROL-3-PHOSPHATE ACYLTRANSFERASE"/>
    <property type="match status" value="1"/>
</dbReference>
<dbReference type="GO" id="GO:0006654">
    <property type="term" value="P:phosphatidic acid biosynthetic process"/>
    <property type="evidence" value="ECO:0007669"/>
    <property type="project" value="TreeGrafter"/>
</dbReference>
<proteinExistence type="predicted"/>
<evidence type="ECO:0000313" key="7">
    <source>
        <dbReference type="Proteomes" id="UP000295696"/>
    </source>
</evidence>
<accession>A0A4V2UN58</accession>
<dbReference type="CDD" id="cd07989">
    <property type="entry name" value="LPLAT_AGPAT-like"/>
    <property type="match status" value="1"/>
</dbReference>
<comment type="pathway">
    <text evidence="1">Lipid metabolism.</text>
</comment>
<gene>
    <name evidence="6" type="ORF">EDD52_11324</name>
</gene>
<dbReference type="AlphaFoldDB" id="A0A4V2UN58"/>
<reference evidence="6 7" key="1">
    <citation type="submission" date="2019-03" db="EMBL/GenBank/DDBJ databases">
        <title>Genomic Encyclopedia of Type Strains, Phase IV (KMG-IV): sequencing the most valuable type-strain genomes for metagenomic binning, comparative biology and taxonomic classification.</title>
        <authorList>
            <person name="Goeker M."/>
        </authorList>
    </citation>
    <scope>NUCLEOTIDE SEQUENCE [LARGE SCALE GENOMIC DNA]</scope>
    <source>
        <strain evidence="6 7">DSM 104836</strain>
    </source>
</reference>
<dbReference type="GO" id="GO:0003841">
    <property type="term" value="F:1-acylglycerol-3-phosphate O-acyltransferase activity"/>
    <property type="evidence" value="ECO:0007669"/>
    <property type="project" value="TreeGrafter"/>
</dbReference>
<evidence type="ECO:0000256" key="1">
    <source>
        <dbReference type="ARBA" id="ARBA00005189"/>
    </source>
</evidence>
<comment type="caution">
    <text evidence="6">The sequence shown here is derived from an EMBL/GenBank/DDBJ whole genome shotgun (WGS) entry which is preliminary data.</text>
</comment>
<dbReference type="SMART" id="SM00563">
    <property type="entry name" value="PlsC"/>
    <property type="match status" value="1"/>
</dbReference>
<organism evidence="6 7">
    <name type="scientific">Primorskyibacter sedentarius</name>
    <dbReference type="NCBI Taxonomy" id="745311"/>
    <lineage>
        <taxon>Bacteria</taxon>
        <taxon>Pseudomonadati</taxon>
        <taxon>Pseudomonadota</taxon>
        <taxon>Alphaproteobacteria</taxon>
        <taxon>Rhodobacterales</taxon>
        <taxon>Roseobacteraceae</taxon>
        <taxon>Primorskyibacter</taxon>
    </lineage>
</organism>
<dbReference type="Proteomes" id="UP000295696">
    <property type="component" value="Unassembled WGS sequence"/>
</dbReference>
<evidence type="ECO:0000259" key="5">
    <source>
        <dbReference type="SMART" id="SM00563"/>
    </source>
</evidence>
<keyword evidence="4" id="KW-0472">Membrane</keyword>
<dbReference type="SUPFAM" id="SSF69593">
    <property type="entry name" value="Glycerol-3-phosphate (1)-acyltransferase"/>
    <property type="match status" value="1"/>
</dbReference>
<keyword evidence="2 6" id="KW-0808">Transferase</keyword>
<dbReference type="InterPro" id="IPR002123">
    <property type="entry name" value="Plipid/glycerol_acylTrfase"/>
</dbReference>
<keyword evidence="4" id="KW-1133">Transmembrane helix</keyword>
<dbReference type="EMBL" id="SLZU01000013">
    <property type="protein sequence ID" value="TCS60731.1"/>
    <property type="molecule type" value="Genomic_DNA"/>
</dbReference>
<keyword evidence="3 6" id="KW-0012">Acyltransferase</keyword>
<dbReference type="PANTHER" id="PTHR10434:SF11">
    <property type="entry name" value="1-ACYL-SN-GLYCEROL-3-PHOSPHATE ACYLTRANSFERASE"/>
    <property type="match status" value="1"/>
</dbReference>
<evidence type="ECO:0000256" key="2">
    <source>
        <dbReference type="ARBA" id="ARBA00022679"/>
    </source>
</evidence>
<dbReference type="Pfam" id="PF01553">
    <property type="entry name" value="Acyltransferase"/>
    <property type="match status" value="1"/>
</dbReference>
<sequence>MLFSTDASETSCDAKPLGSGACGLHGPRPPAGINMRHGAMARQMNTRDKATAAIDPLPVRIIKRTVLVLLGPFYFLFIALAPLFCSKRKGFSGWYWRLVKRACSRLLWLLSIRAQMSDADRQALGDDTDSIIVINHRSHLDGFTLMDAVPDQKWFTFAAKKELFDAPLLRTGFIGAGLVEIDRKSGNLAMATLSEAVRQMPTRRSVVLFPEGTRAKTSSLGEFKAGAVLAARETGRTIRPIVIHDSDLLLPRGRFVPASGTIAMDVLPPFVCDLNASVDDDVARLRSSMMAVFDRG</sequence>
<feature type="domain" description="Phospholipid/glycerol acyltransferase" evidence="5">
    <location>
        <begin position="130"/>
        <end position="246"/>
    </location>
</feature>
<protein>
    <submittedName>
        <fullName evidence="6">1-acyl-sn-glycerol-3-phosphate acyltransferase</fullName>
    </submittedName>
</protein>